<organism evidence="3 4">
    <name type="scientific">Haematospirillum jordaniae</name>
    <dbReference type="NCBI Taxonomy" id="1549855"/>
    <lineage>
        <taxon>Bacteria</taxon>
        <taxon>Pseudomonadati</taxon>
        <taxon>Pseudomonadota</taxon>
        <taxon>Alphaproteobacteria</taxon>
        <taxon>Rhodospirillales</taxon>
        <taxon>Novispirillaceae</taxon>
        <taxon>Haematospirillum</taxon>
    </lineage>
</organism>
<accession>A0A143DE06</accession>
<dbReference type="Gene3D" id="3.40.190.10">
    <property type="entry name" value="Periplasmic binding protein-like II"/>
    <property type="match status" value="2"/>
</dbReference>
<dbReference type="STRING" id="1549855.AY555_05780"/>
<evidence type="ECO:0000256" key="1">
    <source>
        <dbReference type="SAM" id="SignalP"/>
    </source>
</evidence>
<dbReference type="OrthoDB" id="8587856at2"/>
<dbReference type="SUPFAM" id="SSF53850">
    <property type="entry name" value="Periplasmic binding protein-like II"/>
    <property type="match status" value="1"/>
</dbReference>
<gene>
    <name evidence="3" type="ORF">AY555_05780</name>
</gene>
<feature type="domain" description="Solute-binding protein family 3/N-terminal" evidence="2">
    <location>
        <begin position="24"/>
        <end position="235"/>
    </location>
</feature>
<dbReference type="Proteomes" id="UP000076066">
    <property type="component" value="Chromosome"/>
</dbReference>
<dbReference type="PANTHER" id="PTHR38834:SF3">
    <property type="entry name" value="SOLUTE-BINDING PROTEIN FAMILY 3_N-TERMINAL DOMAIN-CONTAINING PROTEIN"/>
    <property type="match status" value="1"/>
</dbReference>
<keyword evidence="4" id="KW-1185">Reference proteome</keyword>
<evidence type="ECO:0000259" key="2">
    <source>
        <dbReference type="SMART" id="SM00062"/>
    </source>
</evidence>
<evidence type="ECO:0000313" key="4">
    <source>
        <dbReference type="Proteomes" id="UP000076066"/>
    </source>
</evidence>
<proteinExistence type="predicted"/>
<dbReference type="PROSITE" id="PS51257">
    <property type="entry name" value="PROKAR_LIPOPROTEIN"/>
    <property type="match status" value="1"/>
</dbReference>
<reference evidence="3 4" key="1">
    <citation type="submission" date="2016-02" db="EMBL/GenBank/DDBJ databases">
        <title>Complete Genome of H5569, the type strain of the newly described species Haematospirillium jordaniae.</title>
        <authorList>
            <person name="Nicholson A.C."/>
            <person name="Humrighouse B.W."/>
            <person name="Loparov V."/>
            <person name="McQuiston J.R."/>
        </authorList>
    </citation>
    <scope>NUCLEOTIDE SEQUENCE [LARGE SCALE GENOMIC DNA]</scope>
    <source>
        <strain evidence="3 4">H5569</strain>
    </source>
</reference>
<dbReference type="SMART" id="SM00062">
    <property type="entry name" value="PBPb"/>
    <property type="match status" value="1"/>
</dbReference>
<evidence type="ECO:0000313" key="3">
    <source>
        <dbReference type="EMBL" id="AMW34770.1"/>
    </source>
</evidence>
<dbReference type="EMBL" id="CP014525">
    <property type="protein sequence ID" value="AMW34770.1"/>
    <property type="molecule type" value="Genomic_DNA"/>
</dbReference>
<dbReference type="AlphaFoldDB" id="A0A143DE06"/>
<dbReference type="PANTHER" id="PTHR38834">
    <property type="entry name" value="PERIPLASMIC SUBSTRATE BINDING PROTEIN FAMILY 3"/>
    <property type="match status" value="1"/>
</dbReference>
<protein>
    <recommendedName>
        <fullName evidence="2">Solute-binding protein family 3/N-terminal domain-containing protein</fullName>
    </recommendedName>
</protein>
<dbReference type="Pfam" id="PF00497">
    <property type="entry name" value="SBP_bac_3"/>
    <property type="match status" value="1"/>
</dbReference>
<name>A0A143DE06_9PROT</name>
<dbReference type="RefSeq" id="WP_066134599.1">
    <property type="nucleotide sequence ID" value="NZ_CP014525.1"/>
</dbReference>
<keyword evidence="1" id="KW-0732">Signal</keyword>
<dbReference type="InterPro" id="IPR001638">
    <property type="entry name" value="Solute-binding_3/MltF_N"/>
</dbReference>
<dbReference type="KEGG" id="hjo:AY555_05780"/>
<sequence>MPECRGPVLFLSLVLACAPAGAQPLVFNTEEWAPYNYMENGRVAGTSTDIVRLIAKNADIDYETVLGPWNRSYNTALNHPGNCVFSTVITDERKPLFKWVAPIERTRLVLFKLRGNSLTTTSLSDVKNMKIGSYKGSVEVEYLEARGLTVEEAPADYVNASKLKSGRIDLWATADTSVRQAREAGVEIEPALVFSENDLGLACNLATDDAIIAKLQAALDAINASGEADKIRQSKF</sequence>
<feature type="chain" id="PRO_5044368605" description="Solute-binding protein family 3/N-terminal domain-containing protein" evidence="1">
    <location>
        <begin position="23"/>
        <end position="236"/>
    </location>
</feature>
<dbReference type="GeneID" id="53316663"/>
<feature type="signal peptide" evidence="1">
    <location>
        <begin position="1"/>
        <end position="22"/>
    </location>
</feature>